<dbReference type="PANTHER" id="PTHR12461">
    <property type="entry name" value="HYPOXIA-INDUCIBLE FACTOR 1 ALPHA INHIBITOR-RELATED"/>
    <property type="match status" value="1"/>
</dbReference>
<dbReference type="PANTHER" id="PTHR12461:SF105">
    <property type="entry name" value="HYPOXIA-INDUCIBLE FACTOR 1-ALPHA INHIBITOR"/>
    <property type="match status" value="1"/>
</dbReference>
<gene>
    <name evidence="2" type="ORF">CTAYLR_006286</name>
</gene>
<dbReference type="SUPFAM" id="SSF51197">
    <property type="entry name" value="Clavaminate synthase-like"/>
    <property type="match status" value="1"/>
</dbReference>
<dbReference type="AlphaFoldDB" id="A0AAD7UM85"/>
<evidence type="ECO:0000313" key="2">
    <source>
        <dbReference type="EMBL" id="KAJ8609640.1"/>
    </source>
</evidence>
<comment type="caution">
    <text evidence="2">The sequence shown here is derived from an EMBL/GenBank/DDBJ whole genome shotgun (WGS) entry which is preliminary data.</text>
</comment>
<dbReference type="InterPro" id="IPR003347">
    <property type="entry name" value="JmjC_dom"/>
</dbReference>
<dbReference type="Proteomes" id="UP001230188">
    <property type="component" value="Unassembled WGS sequence"/>
</dbReference>
<organism evidence="2 3">
    <name type="scientific">Chrysophaeum taylorii</name>
    <dbReference type="NCBI Taxonomy" id="2483200"/>
    <lineage>
        <taxon>Eukaryota</taxon>
        <taxon>Sar</taxon>
        <taxon>Stramenopiles</taxon>
        <taxon>Ochrophyta</taxon>
        <taxon>Pelagophyceae</taxon>
        <taxon>Pelagomonadales</taxon>
        <taxon>Pelagomonadaceae</taxon>
        <taxon>Chrysophaeum</taxon>
    </lineage>
</organism>
<protein>
    <recommendedName>
        <fullName evidence="1">JmjC domain-containing protein</fullName>
    </recommendedName>
</protein>
<sequence>MGKKKVRKQPPPPQRGIWGLVAAAIVAGVWAWSSSRSSDHKCLPVAEVDVVFFSQDYPVPPCPLVVRKVAPPEAWWATLRRLGGDRVVSYDVHAGGTVFTYWDNRSLLAAAALEAGAPRTHERVTATRARMLRDVVQNRSVAARFGGTVEAVAPELAAMFRQRYGHLAPVEPGANVRTPGIWLGGRHTASSPHYDSFHNLHVVLEGPKYVDVWPPTSLDAYPATHPSARQARADFTTGSETELAPGDAIFLPAGWIHRFSAKDAPVLALSLTALPAEFSHFGRWIRSKASMPFWDDAAWTVGRLASTLRVFLPRLARLLEAESALAAHARSYSDDIRKELGIARSPDACPWPDQPLAPRERQRALDAAALVADIFKTRYRPWLRPLYFPPYVENVLTKLNSREGTSPVDAIASGIFFLDACLLPEMMMARGGPL</sequence>
<name>A0AAD7UM85_9STRA</name>
<dbReference type="Pfam" id="PF13621">
    <property type="entry name" value="Cupin_8"/>
    <property type="match status" value="1"/>
</dbReference>
<reference evidence="2" key="1">
    <citation type="submission" date="2023-01" db="EMBL/GenBank/DDBJ databases">
        <title>Metagenome sequencing of chrysophaentin producing Chrysophaeum taylorii.</title>
        <authorList>
            <person name="Davison J."/>
            <person name="Bewley C."/>
        </authorList>
    </citation>
    <scope>NUCLEOTIDE SEQUENCE</scope>
    <source>
        <strain evidence="2">NIES-1699</strain>
    </source>
</reference>
<feature type="domain" description="JmjC" evidence="1">
    <location>
        <begin position="141"/>
        <end position="290"/>
    </location>
</feature>
<dbReference type="Gene3D" id="2.60.120.650">
    <property type="entry name" value="Cupin"/>
    <property type="match status" value="1"/>
</dbReference>
<dbReference type="EMBL" id="JAQMWT010000136">
    <property type="protein sequence ID" value="KAJ8609640.1"/>
    <property type="molecule type" value="Genomic_DNA"/>
</dbReference>
<dbReference type="PROSITE" id="PS51184">
    <property type="entry name" value="JMJC"/>
    <property type="match status" value="1"/>
</dbReference>
<proteinExistence type="predicted"/>
<evidence type="ECO:0000313" key="3">
    <source>
        <dbReference type="Proteomes" id="UP001230188"/>
    </source>
</evidence>
<dbReference type="InterPro" id="IPR041667">
    <property type="entry name" value="Cupin_8"/>
</dbReference>
<accession>A0AAD7UM85</accession>
<keyword evidence="3" id="KW-1185">Reference proteome</keyword>
<evidence type="ECO:0000259" key="1">
    <source>
        <dbReference type="PROSITE" id="PS51184"/>
    </source>
</evidence>